<evidence type="ECO:0000313" key="2">
    <source>
        <dbReference type="EMBL" id="KAH0773727.1"/>
    </source>
</evidence>
<keyword evidence="3" id="KW-1185">Reference proteome</keyword>
<evidence type="ECO:0000313" key="3">
    <source>
        <dbReference type="Proteomes" id="UP000826656"/>
    </source>
</evidence>
<name>A0ABQ7VYY8_SOLTU</name>
<dbReference type="EMBL" id="JAIVGD010000005">
    <property type="protein sequence ID" value="KAH0773727.1"/>
    <property type="molecule type" value="Genomic_DNA"/>
</dbReference>
<gene>
    <name evidence="2" type="ORF">KY290_010864</name>
</gene>
<sequence length="51" mass="5089">MVARTEKSDMEAAPAGMEAARPPAAGRDQQLRATSLSSAAARASSAAAMVA</sequence>
<evidence type="ECO:0000256" key="1">
    <source>
        <dbReference type="SAM" id="MobiDB-lite"/>
    </source>
</evidence>
<reference evidence="2 3" key="1">
    <citation type="journal article" date="2021" name="bioRxiv">
        <title>Chromosome-scale and haplotype-resolved genome assembly of a tetraploid potato cultivar.</title>
        <authorList>
            <person name="Sun H."/>
            <person name="Jiao W.-B."/>
            <person name="Krause K."/>
            <person name="Campoy J.A."/>
            <person name="Goel M."/>
            <person name="Folz-Donahue K."/>
            <person name="Kukat C."/>
            <person name="Huettel B."/>
            <person name="Schneeberger K."/>
        </authorList>
    </citation>
    <scope>NUCLEOTIDE SEQUENCE [LARGE SCALE GENOMIC DNA]</scope>
    <source>
        <strain evidence="2">SolTubOtavaFocal</strain>
        <tissue evidence="2">Leaves</tissue>
    </source>
</reference>
<comment type="caution">
    <text evidence="2">The sequence shown here is derived from an EMBL/GenBank/DDBJ whole genome shotgun (WGS) entry which is preliminary data.</text>
</comment>
<organism evidence="2 3">
    <name type="scientific">Solanum tuberosum</name>
    <name type="common">Potato</name>
    <dbReference type="NCBI Taxonomy" id="4113"/>
    <lineage>
        <taxon>Eukaryota</taxon>
        <taxon>Viridiplantae</taxon>
        <taxon>Streptophyta</taxon>
        <taxon>Embryophyta</taxon>
        <taxon>Tracheophyta</taxon>
        <taxon>Spermatophyta</taxon>
        <taxon>Magnoliopsida</taxon>
        <taxon>eudicotyledons</taxon>
        <taxon>Gunneridae</taxon>
        <taxon>Pentapetalae</taxon>
        <taxon>asterids</taxon>
        <taxon>lamiids</taxon>
        <taxon>Solanales</taxon>
        <taxon>Solanaceae</taxon>
        <taxon>Solanoideae</taxon>
        <taxon>Solaneae</taxon>
        <taxon>Solanum</taxon>
    </lineage>
</organism>
<feature type="compositionally biased region" description="Low complexity" evidence="1">
    <location>
        <begin position="31"/>
        <end position="51"/>
    </location>
</feature>
<accession>A0ABQ7VYY8</accession>
<proteinExistence type="predicted"/>
<protein>
    <submittedName>
        <fullName evidence="2">Uncharacterized protein</fullName>
    </submittedName>
</protein>
<dbReference type="Proteomes" id="UP000826656">
    <property type="component" value="Unassembled WGS sequence"/>
</dbReference>
<feature type="region of interest" description="Disordered" evidence="1">
    <location>
        <begin position="1"/>
        <end position="51"/>
    </location>
</feature>
<feature type="compositionally biased region" description="Basic and acidic residues" evidence="1">
    <location>
        <begin position="1"/>
        <end position="10"/>
    </location>
</feature>